<name>A0ABW1MHL0_9ACTN</name>
<feature type="domain" description="DUF305" evidence="2">
    <location>
        <begin position="93"/>
        <end position="241"/>
    </location>
</feature>
<reference evidence="4" key="1">
    <citation type="journal article" date="2019" name="Int. J. Syst. Evol. Microbiol.">
        <title>The Global Catalogue of Microorganisms (GCM) 10K type strain sequencing project: providing services to taxonomists for standard genome sequencing and annotation.</title>
        <authorList>
            <consortium name="The Broad Institute Genomics Platform"/>
            <consortium name="The Broad Institute Genome Sequencing Center for Infectious Disease"/>
            <person name="Wu L."/>
            <person name="Ma J."/>
        </authorList>
    </citation>
    <scope>NUCLEOTIDE SEQUENCE [LARGE SCALE GENOMIC DNA]</scope>
    <source>
        <strain evidence="4">CGMCC 1.15180</strain>
    </source>
</reference>
<dbReference type="Gene3D" id="1.20.1260.10">
    <property type="match status" value="1"/>
</dbReference>
<evidence type="ECO:0000313" key="3">
    <source>
        <dbReference type="EMBL" id="MFC6063289.1"/>
    </source>
</evidence>
<dbReference type="PANTHER" id="PTHR36933:SF1">
    <property type="entry name" value="SLL0788 PROTEIN"/>
    <property type="match status" value="1"/>
</dbReference>
<gene>
    <name evidence="3" type="ORF">ACFP4F_12095</name>
</gene>
<keyword evidence="4" id="KW-1185">Reference proteome</keyword>
<evidence type="ECO:0000256" key="1">
    <source>
        <dbReference type="SAM" id="MobiDB-lite"/>
    </source>
</evidence>
<dbReference type="InterPro" id="IPR012347">
    <property type="entry name" value="Ferritin-like"/>
</dbReference>
<proteinExistence type="predicted"/>
<dbReference type="RefSeq" id="WP_078648716.1">
    <property type="nucleotide sequence ID" value="NZ_JBHSPX010000004.1"/>
</dbReference>
<dbReference type="EMBL" id="JBHSPX010000004">
    <property type="protein sequence ID" value="MFC6063289.1"/>
    <property type="molecule type" value="Genomic_DNA"/>
</dbReference>
<evidence type="ECO:0000259" key="2">
    <source>
        <dbReference type="Pfam" id="PF03713"/>
    </source>
</evidence>
<feature type="region of interest" description="Disordered" evidence="1">
    <location>
        <begin position="51"/>
        <end position="91"/>
    </location>
</feature>
<comment type="caution">
    <text evidence="3">The sequence shown here is derived from an EMBL/GenBank/DDBJ whole genome shotgun (WGS) entry which is preliminary data.</text>
</comment>
<feature type="compositionally biased region" description="Basic and acidic residues" evidence="1">
    <location>
        <begin position="76"/>
        <end position="85"/>
    </location>
</feature>
<dbReference type="Pfam" id="PF03713">
    <property type="entry name" value="DUF305"/>
    <property type="match status" value="1"/>
</dbReference>
<accession>A0ABW1MHL0</accession>
<organism evidence="3 4">
    <name type="scientific">Streptomyces ochraceiscleroticus</name>
    <dbReference type="NCBI Taxonomy" id="47761"/>
    <lineage>
        <taxon>Bacteria</taxon>
        <taxon>Bacillati</taxon>
        <taxon>Actinomycetota</taxon>
        <taxon>Actinomycetes</taxon>
        <taxon>Kitasatosporales</taxon>
        <taxon>Streptomycetaceae</taxon>
        <taxon>Streptomyces</taxon>
    </lineage>
</organism>
<sequence length="244" mass="25766">MSCVGNERAGLGREFAVKRVGRARRTAAGVVAAVAVAVLGLSGCEAGGGRDDAAAGDAGQQVIAPGKPGEPARTLSPDEARKEIGDDSPNSADFSYVQMMIEHHGQALVMTELADKHAESATVRRIADRIDAAQRPEIDAMKGWLTKHGGPRAQHGHEGHGDQGAEYAAMPGMATDAQLGRLRAARGERFDALFLKLMITHHQGAVTMATEVLSDGNNVRVEEMATDVIAQQTAEIDRMRKAAP</sequence>
<dbReference type="Proteomes" id="UP001596139">
    <property type="component" value="Unassembled WGS sequence"/>
</dbReference>
<protein>
    <submittedName>
        <fullName evidence="3">DUF305 domain-containing protein</fullName>
    </submittedName>
</protein>
<dbReference type="InterPro" id="IPR005183">
    <property type="entry name" value="DUF305_CopM-like"/>
</dbReference>
<dbReference type="PANTHER" id="PTHR36933">
    <property type="entry name" value="SLL0788 PROTEIN"/>
    <property type="match status" value="1"/>
</dbReference>
<evidence type="ECO:0000313" key="4">
    <source>
        <dbReference type="Proteomes" id="UP001596139"/>
    </source>
</evidence>